<organism evidence="3 4">
    <name type="scientific">Pseudomonas mangrovi</name>
    <dbReference type="NCBI Taxonomy" id="2161748"/>
    <lineage>
        <taxon>Bacteria</taxon>
        <taxon>Pseudomonadati</taxon>
        <taxon>Pseudomonadota</taxon>
        <taxon>Gammaproteobacteria</taxon>
        <taxon>Pseudomonadales</taxon>
        <taxon>Pseudomonadaceae</taxon>
        <taxon>Pseudomonas</taxon>
    </lineage>
</organism>
<proteinExistence type="predicted"/>
<evidence type="ECO:0000256" key="1">
    <source>
        <dbReference type="SAM" id="SignalP"/>
    </source>
</evidence>
<accession>A0A2T5P925</accession>
<name>A0A2T5P925_9PSED</name>
<dbReference type="EMBL" id="QASN01000017">
    <property type="protein sequence ID" value="PTU74238.1"/>
    <property type="molecule type" value="Genomic_DNA"/>
</dbReference>
<feature type="domain" description="DUF6701" evidence="2">
    <location>
        <begin position="737"/>
        <end position="1302"/>
    </location>
</feature>
<reference evidence="3 4" key="1">
    <citation type="submission" date="2018-04" db="EMBL/GenBank/DDBJ databases">
        <title>Pseudomonas sp. nov., isolated from mangrove soil.</title>
        <authorList>
            <person name="Chen C."/>
        </authorList>
    </citation>
    <scope>NUCLEOTIDE SEQUENCE [LARGE SCALE GENOMIC DNA]</scope>
    <source>
        <strain evidence="3 4">TC-11</strain>
    </source>
</reference>
<evidence type="ECO:0000313" key="3">
    <source>
        <dbReference type="EMBL" id="PTU74238.1"/>
    </source>
</evidence>
<dbReference type="OrthoDB" id="9790247at2"/>
<keyword evidence="4" id="KW-1185">Reference proteome</keyword>
<evidence type="ECO:0000313" key="4">
    <source>
        <dbReference type="Proteomes" id="UP000244064"/>
    </source>
</evidence>
<dbReference type="RefSeq" id="WP_108106938.1">
    <property type="nucleotide sequence ID" value="NZ_QASN01000017.1"/>
</dbReference>
<keyword evidence="1" id="KW-0732">Signal</keyword>
<gene>
    <name evidence="3" type="ORF">DBO85_09025</name>
</gene>
<dbReference type="SUPFAM" id="SSF49899">
    <property type="entry name" value="Concanavalin A-like lectins/glucanases"/>
    <property type="match status" value="1"/>
</dbReference>
<dbReference type="Pfam" id="PF20419">
    <property type="entry name" value="DUF6701"/>
    <property type="match status" value="1"/>
</dbReference>
<sequence length="1305" mass="132214">MIKRALLLSLSLLSLPAWAATYTFSSDTLFNPISPPPCTGSWSQSGSTFTCSGRVVLAAGDVLRVSTVFWEGLGDIRVVANGGFALSSGVTVGTSAKNISLESTFGTIDGSGNNTIRGSITTGSGAVNLSGSNNQIFGSVSGNSAALNISGGTISGSVSTNGSVNLSNGSVAGAVSGGNGVTTNGMTVSGDVTGSGAFDLRASNLEGLVQSAGSITTNGTVVSGTLTSTNGSISLTGGSINGLVRSGCCTVTSNGTNLLGGARSDSSSLSITGGTIQGNFHATNNTAQFSGVTMISGSVTGAGSASFSNSTLGSAELPITVTTVSGAVTLNSTTAFGDFTAPNYSTIFVNSPSTVTGTCLPNSTPANACRPAAVPSCLNDRFNRSSLGDDWAVTSRNGSFGTPRIINNRLRLTDNSGNVATGATVQRLVPAAGNLVEIEFKYYAYSGSGADGVAVIFSDASVTPQPGGYGGSLGYAQLNGTSGFSGGWLGIALDEFGNFSNPSETRVGGPGARADSVSIRGSGSGTTGYRYLRGTAANLNPGVDVSGTTPGPGHTYRITLDSRVAGRTLVSVQRNTGSGFTTLIAPFDAQAEAGQAALPQNFFVTFTGSTGGSNNIHELDDLSFCADRLEAIGQQIDHFRFEYSGDAVTCNPQPVTVRACLDSACSSLFTDPVTVTLAPNSGWTATAPASVNGGNVLSFSGGVANAQLRSGTVGTVTLGVTGSVPATKPLSVPVCSTANCRITYAESGFIFDVPTLLSARPQANIPLRAVRSSNNAQLCVPSFANVTRTLQFSSSYVDPGSGTQPVVVNGTGVGSSPVAIGLAFDATGSASLTVRYDDAGQMRLTATYSGSASTGDNGLNMTGSDPFLAKPYGLCLQTDSLCTAAGVSSACPAFSARAGDSFPLRIRAVGWQSDGEATTAEALCSGNITTPNFGLANIALSSELVAPSPGSPGTLTPLSYSHVLGAQTSVSSTLSEVGVFRLVATPATYFGESISGGSSGLVGRIIPASLDVQGTAALQPACGAFSYQDQPIDFAQNPNLTVTGRNRQGAVTNNYDRGLFWRLTQPATLAVPASEITGRPTLNGRLAAQGTMTATQQDSLLGDGARTFVWAGRQIVYGSASSPGSEDAPANILARQSFSAAELTDQDGACYGGTSCQPYSFTFSGSELRLGRLSVGNAHGSELQGLSLPLRIESWRDGAFQVEPQDTCSAPLLGNPAPVAGTFTGNLTAGETTPSRSGPTAGVGQILLSAPGAGNDGSLQVELPGLPAWLLYDWNGTGRQGARGLASFGIYQGSPPLIFRRELYR</sequence>
<dbReference type="Gene3D" id="2.60.120.200">
    <property type="match status" value="1"/>
</dbReference>
<dbReference type="InterPro" id="IPR046524">
    <property type="entry name" value="DUF6701"/>
</dbReference>
<feature type="chain" id="PRO_5015693720" evidence="1">
    <location>
        <begin position="20"/>
        <end position="1305"/>
    </location>
</feature>
<dbReference type="Proteomes" id="UP000244064">
    <property type="component" value="Unassembled WGS sequence"/>
</dbReference>
<evidence type="ECO:0000259" key="2">
    <source>
        <dbReference type="Pfam" id="PF20419"/>
    </source>
</evidence>
<dbReference type="InterPro" id="IPR013320">
    <property type="entry name" value="ConA-like_dom_sf"/>
</dbReference>
<protein>
    <submittedName>
        <fullName evidence="3">MSHA biogenesis protein MshQ</fullName>
    </submittedName>
</protein>
<feature type="signal peptide" evidence="1">
    <location>
        <begin position="1"/>
        <end position="19"/>
    </location>
</feature>
<comment type="caution">
    <text evidence="3">The sequence shown here is derived from an EMBL/GenBank/DDBJ whole genome shotgun (WGS) entry which is preliminary data.</text>
</comment>